<proteinExistence type="predicted"/>
<keyword evidence="2" id="KW-0732">Signal</keyword>
<sequence>MLRSLSAMFSLLLLACAPWAAASNKDSGASVDPEAIAADSSSPIRPSTPEKTGLPSDGDTGASPAENTESKIAAEGGIHQTLKRNPEDIIYDPSFGIYGYRNIPRSPPIMKNRDADEDGSDRSANDKE</sequence>
<dbReference type="EMBL" id="GECU01025721">
    <property type="protein sequence ID" value="JAS81985.1"/>
    <property type="molecule type" value="Transcribed_RNA"/>
</dbReference>
<evidence type="ECO:0000313" key="3">
    <source>
        <dbReference type="EMBL" id="JAS81985.1"/>
    </source>
</evidence>
<dbReference type="PROSITE" id="PS51257">
    <property type="entry name" value="PROKAR_LIPOPROTEIN"/>
    <property type="match status" value="1"/>
</dbReference>
<name>A0A1B6I512_9HEMI</name>
<protein>
    <submittedName>
        <fullName evidence="3">Uncharacterized protein</fullName>
    </submittedName>
</protein>
<evidence type="ECO:0000256" key="2">
    <source>
        <dbReference type="SAM" id="SignalP"/>
    </source>
</evidence>
<feature type="chain" id="PRO_5008584773" evidence="2">
    <location>
        <begin position="23"/>
        <end position="128"/>
    </location>
</feature>
<organism evidence="3">
    <name type="scientific">Homalodisca liturata</name>
    <dbReference type="NCBI Taxonomy" id="320908"/>
    <lineage>
        <taxon>Eukaryota</taxon>
        <taxon>Metazoa</taxon>
        <taxon>Ecdysozoa</taxon>
        <taxon>Arthropoda</taxon>
        <taxon>Hexapoda</taxon>
        <taxon>Insecta</taxon>
        <taxon>Pterygota</taxon>
        <taxon>Neoptera</taxon>
        <taxon>Paraneoptera</taxon>
        <taxon>Hemiptera</taxon>
        <taxon>Auchenorrhyncha</taxon>
        <taxon>Membracoidea</taxon>
        <taxon>Cicadellidae</taxon>
        <taxon>Cicadellinae</taxon>
        <taxon>Proconiini</taxon>
        <taxon>Homalodisca</taxon>
    </lineage>
</organism>
<evidence type="ECO:0000256" key="1">
    <source>
        <dbReference type="SAM" id="MobiDB-lite"/>
    </source>
</evidence>
<reference evidence="3" key="1">
    <citation type="submission" date="2015-11" db="EMBL/GenBank/DDBJ databases">
        <title>De novo transcriptome assembly of four potential Pierce s Disease insect vectors from Arizona vineyards.</title>
        <authorList>
            <person name="Tassone E.E."/>
        </authorList>
    </citation>
    <scope>NUCLEOTIDE SEQUENCE</scope>
</reference>
<feature type="region of interest" description="Disordered" evidence="1">
    <location>
        <begin position="23"/>
        <end position="85"/>
    </location>
</feature>
<feature type="signal peptide" evidence="2">
    <location>
        <begin position="1"/>
        <end position="22"/>
    </location>
</feature>
<dbReference type="AlphaFoldDB" id="A0A1B6I512"/>
<feature type="region of interest" description="Disordered" evidence="1">
    <location>
        <begin position="102"/>
        <end position="128"/>
    </location>
</feature>
<gene>
    <name evidence="3" type="ORF">g.2895</name>
</gene>
<accession>A0A1B6I512</accession>